<evidence type="ECO:0000256" key="2">
    <source>
        <dbReference type="SAM" id="SignalP"/>
    </source>
</evidence>
<dbReference type="Proteomes" id="UP000018857">
    <property type="component" value="Unassembled WGS sequence"/>
</dbReference>
<proteinExistence type="predicted"/>
<comment type="caution">
    <text evidence="3">The sequence shown here is derived from an EMBL/GenBank/DDBJ whole genome shotgun (WGS) entry which is preliminary data.</text>
</comment>
<dbReference type="AlphaFoldDB" id="W1RQ27"/>
<feature type="signal peptide" evidence="2">
    <location>
        <begin position="1"/>
        <end position="23"/>
    </location>
</feature>
<evidence type="ECO:0000313" key="3">
    <source>
        <dbReference type="EMBL" id="ETI58822.1"/>
    </source>
</evidence>
<keyword evidence="4" id="KW-1185">Reference proteome</keyword>
<dbReference type="PATRIC" id="fig|1208321.3.peg.2739"/>
<evidence type="ECO:0000256" key="1">
    <source>
        <dbReference type="SAM" id="Coils"/>
    </source>
</evidence>
<evidence type="ECO:0008006" key="5">
    <source>
        <dbReference type="Google" id="ProtNLM"/>
    </source>
</evidence>
<protein>
    <recommendedName>
        <fullName evidence="5">Lysozyme inhibitor LprI N-terminal domain-containing protein</fullName>
    </recommendedName>
</protein>
<organism evidence="3 4">
    <name type="scientific">Marinomonas profundimaris</name>
    <dbReference type="NCBI Taxonomy" id="1208321"/>
    <lineage>
        <taxon>Bacteria</taxon>
        <taxon>Pseudomonadati</taxon>
        <taxon>Pseudomonadota</taxon>
        <taxon>Gammaproteobacteria</taxon>
        <taxon>Oceanospirillales</taxon>
        <taxon>Oceanospirillaceae</taxon>
        <taxon>Marinomonas</taxon>
    </lineage>
</organism>
<evidence type="ECO:0000313" key="4">
    <source>
        <dbReference type="Proteomes" id="UP000018857"/>
    </source>
</evidence>
<feature type="coiled-coil region" evidence="1">
    <location>
        <begin position="33"/>
        <end position="60"/>
    </location>
</feature>
<dbReference type="EMBL" id="AYOZ01000045">
    <property type="protein sequence ID" value="ETI58822.1"/>
    <property type="molecule type" value="Genomic_DNA"/>
</dbReference>
<feature type="chain" id="PRO_5004809099" description="Lysozyme inhibitor LprI N-terminal domain-containing protein" evidence="2">
    <location>
        <begin position="24"/>
        <end position="182"/>
    </location>
</feature>
<reference evidence="3 4" key="1">
    <citation type="journal article" date="2014" name="Genome Announc.">
        <title>Draft Genome Sequence of Marinomonas sp. Strain D104, a Polycyclic Aromatic Hydrocarbon-Degrading Bacterium from the Deep-Sea Sediment of the Arctic Ocean.</title>
        <authorList>
            <person name="Dong C."/>
            <person name="Bai X."/>
            <person name="Lai Q."/>
            <person name="Xie Y."/>
            <person name="Chen X."/>
            <person name="Shao Z."/>
        </authorList>
    </citation>
    <scope>NUCLEOTIDE SEQUENCE [LARGE SCALE GENOMIC DNA]</scope>
    <source>
        <strain evidence="3 4">D104</strain>
    </source>
</reference>
<name>W1RQ27_9GAMM</name>
<keyword evidence="1" id="KW-0175">Coiled coil</keyword>
<keyword evidence="2" id="KW-0732">Signal</keyword>
<sequence length="182" mass="20630">MVTLMIRYVFLLFVSSTISLAYANDLITYGKACLVKENRLNQAKIKLENLSRRTNDAQIESNQAWQTIKHYKTAKAQLETSMTECTQTTPNSAYCHQVRLRYNELTYRIENAKADAPEGLYHPDGSSNDVEITKANFKQRHDTFIALCRDSDTHYALLQDPNAYAAVCSSDAARQSVTCSLF</sequence>
<accession>W1RQ27</accession>
<gene>
    <name evidence="3" type="ORF">D104_13760</name>
</gene>